<name>A0ABQ9HGD5_9NEOP</name>
<proteinExistence type="predicted"/>
<evidence type="ECO:0000313" key="1">
    <source>
        <dbReference type="EMBL" id="KAJ8883393.1"/>
    </source>
</evidence>
<dbReference type="EMBL" id="JARBHB010000005">
    <property type="protein sequence ID" value="KAJ8883393.1"/>
    <property type="molecule type" value="Genomic_DNA"/>
</dbReference>
<reference evidence="1 2" key="1">
    <citation type="submission" date="2023-02" db="EMBL/GenBank/DDBJ databases">
        <title>LHISI_Scaffold_Assembly.</title>
        <authorList>
            <person name="Stuart O.P."/>
            <person name="Cleave R."/>
            <person name="Magrath M.J.L."/>
            <person name="Mikheyev A.S."/>
        </authorList>
    </citation>
    <scope>NUCLEOTIDE SEQUENCE [LARGE SCALE GENOMIC DNA]</scope>
    <source>
        <strain evidence="1">Daus_M_001</strain>
        <tissue evidence="1">Leg muscle</tissue>
    </source>
</reference>
<accession>A0ABQ9HGD5</accession>
<keyword evidence="2" id="KW-1185">Reference proteome</keyword>
<dbReference type="Proteomes" id="UP001159363">
    <property type="component" value="Chromosome 4"/>
</dbReference>
<organism evidence="1 2">
    <name type="scientific">Dryococelus australis</name>
    <dbReference type="NCBI Taxonomy" id="614101"/>
    <lineage>
        <taxon>Eukaryota</taxon>
        <taxon>Metazoa</taxon>
        <taxon>Ecdysozoa</taxon>
        <taxon>Arthropoda</taxon>
        <taxon>Hexapoda</taxon>
        <taxon>Insecta</taxon>
        <taxon>Pterygota</taxon>
        <taxon>Neoptera</taxon>
        <taxon>Polyneoptera</taxon>
        <taxon>Phasmatodea</taxon>
        <taxon>Verophasmatodea</taxon>
        <taxon>Anareolatae</taxon>
        <taxon>Phasmatidae</taxon>
        <taxon>Eurycanthinae</taxon>
        <taxon>Dryococelus</taxon>
    </lineage>
</organism>
<dbReference type="Pfam" id="PF15868">
    <property type="entry name" value="MBF2"/>
    <property type="match status" value="1"/>
</dbReference>
<evidence type="ECO:0000313" key="2">
    <source>
        <dbReference type="Proteomes" id="UP001159363"/>
    </source>
</evidence>
<gene>
    <name evidence="1" type="ORF">PR048_015236</name>
</gene>
<sequence>MPCVNNVVANLVYHVIYTARQRKFSGYYVKCFLVPEHKMTVSGSGEFVICDPQSEDEVLYRGSVEKSRRLLRKVEAELKIFTGGATIHCIHVVDNKGDGNAANVTVASGGLGAKNVILKFESHRNSGIHSNVTISGH</sequence>
<dbReference type="InterPro" id="IPR031734">
    <property type="entry name" value="MBF2"/>
</dbReference>
<comment type="caution">
    <text evidence="1">The sequence shown here is derived from an EMBL/GenBank/DDBJ whole genome shotgun (WGS) entry which is preliminary data.</text>
</comment>
<protein>
    <submittedName>
        <fullName evidence="1">Uncharacterized protein</fullName>
    </submittedName>
</protein>